<keyword evidence="1" id="KW-0472">Membrane</keyword>
<feature type="transmembrane region" description="Helical" evidence="1">
    <location>
        <begin position="160"/>
        <end position="189"/>
    </location>
</feature>
<accession>A0ABY4B7J5</accession>
<feature type="transmembrane region" description="Helical" evidence="1">
    <location>
        <begin position="349"/>
        <end position="367"/>
    </location>
</feature>
<evidence type="ECO:0000313" key="3">
    <source>
        <dbReference type="Proteomes" id="UP000831390"/>
    </source>
</evidence>
<feature type="transmembrane region" description="Helical" evidence="1">
    <location>
        <begin position="123"/>
        <end position="154"/>
    </location>
</feature>
<feature type="transmembrane region" description="Helical" evidence="1">
    <location>
        <begin position="257"/>
        <end position="280"/>
    </location>
</feature>
<dbReference type="RefSeq" id="WP_243516686.1">
    <property type="nucleotide sequence ID" value="NZ_CP094534.1"/>
</dbReference>
<dbReference type="EMBL" id="CP094534">
    <property type="protein sequence ID" value="UOE35152.1"/>
    <property type="molecule type" value="Genomic_DNA"/>
</dbReference>
<keyword evidence="3" id="KW-1185">Reference proteome</keyword>
<feature type="transmembrane region" description="Helical" evidence="1">
    <location>
        <begin position="93"/>
        <end position="111"/>
    </location>
</feature>
<feature type="transmembrane region" description="Helical" evidence="1">
    <location>
        <begin position="408"/>
        <end position="429"/>
    </location>
</feature>
<organism evidence="2 3">
    <name type="scientific">Hymenobacter monticola</name>
    <dbReference type="NCBI Taxonomy" id="1705399"/>
    <lineage>
        <taxon>Bacteria</taxon>
        <taxon>Pseudomonadati</taxon>
        <taxon>Bacteroidota</taxon>
        <taxon>Cytophagia</taxon>
        <taxon>Cytophagales</taxon>
        <taxon>Hymenobacteraceae</taxon>
        <taxon>Hymenobacter</taxon>
    </lineage>
</organism>
<gene>
    <name evidence="2" type="ORF">MTP16_05750</name>
</gene>
<feature type="transmembrane region" description="Helical" evidence="1">
    <location>
        <begin position="319"/>
        <end position="340"/>
    </location>
</feature>
<feature type="transmembrane region" description="Helical" evidence="1">
    <location>
        <begin position="201"/>
        <end position="223"/>
    </location>
</feature>
<sequence>MSSFSSSFSFLKRYPAVAAVGVHLLLLTALASALYCFGVIRYLPDDANVARWDVQWYTLIRDGGYTYSDTGMSPTAFFPLFPYVWRWTHLNNLHMGMLNYGLFVVAFGCLAQQLRLPARWTLLLLSTPVLLFMVIPYTEALFFVFSTLLVLGLHRQRMSWWLLGLLGAGLTRSASTLFLPALLFMALLWAAQPGQARRAALWGGLGLLANGLSIGVVAFIQWYQVGEPFAFVKAQAFWGRHLRWPEFPLNTPSGINVLWLDALALWTGVMAICACCWLALRWLQRNKRPLPAVPPVVVFALGYCVSVTLYLLSYQGGSIWNFARYVLATPFFVVLVWYLGTQPAWPRRYYLYILAATLALWQVFGAYTLAFDNFTRGQALWYFGLVTAYLFAYLTLRQFRWQREVSMLLYVFNLVVQLHLLECFLQYYVVQ</sequence>
<dbReference type="Proteomes" id="UP000831390">
    <property type="component" value="Chromosome"/>
</dbReference>
<protein>
    <recommendedName>
        <fullName evidence="4">DUF2029 domain-containing protein</fullName>
    </recommendedName>
</protein>
<feature type="transmembrane region" description="Helical" evidence="1">
    <location>
        <begin position="292"/>
        <end position="313"/>
    </location>
</feature>
<proteinExistence type="predicted"/>
<evidence type="ECO:0000313" key="2">
    <source>
        <dbReference type="EMBL" id="UOE35152.1"/>
    </source>
</evidence>
<keyword evidence="1" id="KW-1133">Transmembrane helix</keyword>
<reference evidence="2 3" key="1">
    <citation type="submission" date="2022-03" db="EMBL/GenBank/DDBJ databases">
        <title>Hymenobactersp. isolated from the air.</title>
        <authorList>
            <person name="Won M."/>
            <person name="Kwon S.-W."/>
        </authorList>
    </citation>
    <scope>NUCLEOTIDE SEQUENCE [LARGE SCALE GENOMIC DNA]</scope>
    <source>
        <strain evidence="2 3">KACC 22596</strain>
    </source>
</reference>
<keyword evidence="1" id="KW-0812">Transmembrane</keyword>
<evidence type="ECO:0000256" key="1">
    <source>
        <dbReference type="SAM" id="Phobius"/>
    </source>
</evidence>
<feature type="transmembrane region" description="Helical" evidence="1">
    <location>
        <begin position="379"/>
        <end position="396"/>
    </location>
</feature>
<name>A0ABY4B7J5_9BACT</name>
<evidence type="ECO:0008006" key="4">
    <source>
        <dbReference type="Google" id="ProtNLM"/>
    </source>
</evidence>